<dbReference type="GO" id="GO:0006950">
    <property type="term" value="P:response to stress"/>
    <property type="evidence" value="ECO:0007669"/>
    <property type="project" value="UniProtKB-ARBA"/>
</dbReference>
<sequence length="111" mass="12567">MERKISMRSLLTDKKRDALIQLGREKEGELIKYGVIHSLLFSDLLIAPALENKKLGYFSSSDKLIVLSEEMVMTSDEMTIKNIFLHELSHALDFAMHGTLSGHSALFHQCC</sequence>
<name>A0A9D9E194_9SPIO</name>
<protein>
    <submittedName>
        <fullName evidence="2">SprT-like domain-containing protein</fullName>
    </submittedName>
</protein>
<evidence type="ECO:0000259" key="1">
    <source>
        <dbReference type="Pfam" id="PF10263"/>
    </source>
</evidence>
<evidence type="ECO:0000313" key="3">
    <source>
        <dbReference type="Proteomes" id="UP000823615"/>
    </source>
</evidence>
<dbReference type="Pfam" id="PF10263">
    <property type="entry name" value="SprT-like"/>
    <property type="match status" value="1"/>
</dbReference>
<reference evidence="2" key="2">
    <citation type="journal article" date="2021" name="PeerJ">
        <title>Extensive microbial diversity within the chicken gut microbiome revealed by metagenomics and culture.</title>
        <authorList>
            <person name="Gilroy R."/>
            <person name="Ravi A."/>
            <person name="Getino M."/>
            <person name="Pursley I."/>
            <person name="Horton D.L."/>
            <person name="Alikhan N.F."/>
            <person name="Baker D."/>
            <person name="Gharbi K."/>
            <person name="Hall N."/>
            <person name="Watson M."/>
            <person name="Adriaenssens E.M."/>
            <person name="Foster-Nyarko E."/>
            <person name="Jarju S."/>
            <person name="Secka A."/>
            <person name="Antonio M."/>
            <person name="Oren A."/>
            <person name="Chaudhuri R.R."/>
            <person name="La Ragione R."/>
            <person name="Hildebrand F."/>
            <person name="Pallen M.J."/>
        </authorList>
    </citation>
    <scope>NUCLEOTIDE SEQUENCE</scope>
    <source>
        <strain evidence="2">7293</strain>
    </source>
</reference>
<feature type="domain" description="SprT-like" evidence="1">
    <location>
        <begin position="53"/>
        <end position="109"/>
    </location>
</feature>
<accession>A0A9D9E194</accession>
<gene>
    <name evidence="2" type="ORF">IAA97_03525</name>
</gene>
<proteinExistence type="predicted"/>
<evidence type="ECO:0000313" key="2">
    <source>
        <dbReference type="EMBL" id="MBO8436030.1"/>
    </source>
</evidence>
<reference evidence="2" key="1">
    <citation type="submission" date="2020-10" db="EMBL/GenBank/DDBJ databases">
        <authorList>
            <person name="Gilroy R."/>
        </authorList>
    </citation>
    <scope>NUCLEOTIDE SEQUENCE</scope>
    <source>
        <strain evidence="2">7293</strain>
    </source>
</reference>
<dbReference type="InterPro" id="IPR006640">
    <property type="entry name" value="SprT-like_domain"/>
</dbReference>
<organism evidence="2 3">
    <name type="scientific">Candidatus Ornithospirochaeta stercoripullorum</name>
    <dbReference type="NCBI Taxonomy" id="2840899"/>
    <lineage>
        <taxon>Bacteria</taxon>
        <taxon>Pseudomonadati</taxon>
        <taxon>Spirochaetota</taxon>
        <taxon>Spirochaetia</taxon>
        <taxon>Spirochaetales</taxon>
        <taxon>Spirochaetaceae</taxon>
        <taxon>Spirochaetaceae incertae sedis</taxon>
        <taxon>Candidatus Ornithospirochaeta</taxon>
    </lineage>
</organism>
<dbReference type="EMBL" id="JADIMT010000046">
    <property type="protein sequence ID" value="MBO8436030.1"/>
    <property type="molecule type" value="Genomic_DNA"/>
</dbReference>
<feature type="non-terminal residue" evidence="2">
    <location>
        <position position="111"/>
    </location>
</feature>
<dbReference type="AlphaFoldDB" id="A0A9D9E194"/>
<comment type="caution">
    <text evidence="2">The sequence shown here is derived from an EMBL/GenBank/DDBJ whole genome shotgun (WGS) entry which is preliminary data.</text>
</comment>
<dbReference type="Proteomes" id="UP000823615">
    <property type="component" value="Unassembled WGS sequence"/>
</dbReference>